<dbReference type="Proteomes" id="UP000009026">
    <property type="component" value="Chromosome"/>
</dbReference>
<feature type="compositionally biased region" description="Acidic residues" evidence="1">
    <location>
        <begin position="155"/>
        <end position="166"/>
    </location>
</feature>
<dbReference type="Pfam" id="PF04972">
    <property type="entry name" value="BON"/>
    <property type="match status" value="1"/>
</dbReference>
<evidence type="ECO:0000256" key="1">
    <source>
        <dbReference type="SAM" id="MobiDB-lite"/>
    </source>
</evidence>
<dbReference type="RefSeq" id="WP_049872282.1">
    <property type="nucleotide sequence ID" value="NZ_CP012109.1"/>
</dbReference>
<reference evidence="3 4" key="1">
    <citation type="journal article" date="2016" name="PLoS ONE">
        <title>Complete Genome Sequence and Comparative Genomics of a Novel Myxobacterium Myxococcus hansupus.</title>
        <authorList>
            <person name="Sharma G."/>
            <person name="Narwani T."/>
            <person name="Subramanian S."/>
        </authorList>
    </citation>
    <scope>NUCLEOTIDE SEQUENCE [LARGE SCALE GENOMIC DNA]</scope>
    <source>
        <strain evidence="4">mixupus</strain>
    </source>
</reference>
<dbReference type="PROSITE" id="PS50914">
    <property type="entry name" value="BON"/>
    <property type="match status" value="1"/>
</dbReference>
<dbReference type="eggNOG" id="COG2823">
    <property type="taxonomic scope" value="Bacteria"/>
</dbReference>
<dbReference type="AlphaFoldDB" id="A0A0H4WVL4"/>
<protein>
    <submittedName>
        <fullName evidence="3">Glycine-rich cell wall structural protein 1.8</fullName>
    </submittedName>
</protein>
<organism evidence="3 4">
    <name type="scientific">Pseudomyxococcus hansupus</name>
    <dbReference type="NCBI Taxonomy" id="1297742"/>
    <lineage>
        <taxon>Bacteria</taxon>
        <taxon>Pseudomonadati</taxon>
        <taxon>Myxococcota</taxon>
        <taxon>Myxococcia</taxon>
        <taxon>Myxococcales</taxon>
        <taxon>Cystobacterineae</taxon>
        <taxon>Myxococcaceae</taxon>
        <taxon>Pseudomyxococcus</taxon>
    </lineage>
</organism>
<evidence type="ECO:0000313" key="3">
    <source>
        <dbReference type="EMBL" id="AKQ65648.1"/>
    </source>
</evidence>
<dbReference type="InterPro" id="IPR007055">
    <property type="entry name" value="BON_dom"/>
</dbReference>
<sequence>MAETDVRYGGTQPAGHGPGVENMAPPWDGYATSRSRPEDHELGHGGFAAGGRERRGERPRGKAPRGYQRSSERILSDLCDGLMRSWVDAEDVDIRVRDGVVLLSGVVRSADERQATEALAHEVLGVKEVINDIRVQRDEGIMALPSSRRPVQAFGEDEADDDTLHS</sequence>
<gene>
    <name evidence="3" type="ORF">A176_002560</name>
</gene>
<dbReference type="EMBL" id="CP012109">
    <property type="protein sequence ID" value="AKQ65648.1"/>
    <property type="molecule type" value="Genomic_DNA"/>
</dbReference>
<feature type="domain" description="BON" evidence="2">
    <location>
        <begin position="70"/>
        <end position="137"/>
    </location>
</feature>
<dbReference type="PANTHER" id="PTHR34606:SF15">
    <property type="entry name" value="BON DOMAIN-CONTAINING PROTEIN"/>
    <property type="match status" value="1"/>
</dbReference>
<keyword evidence="4" id="KW-1185">Reference proteome</keyword>
<evidence type="ECO:0000313" key="4">
    <source>
        <dbReference type="Proteomes" id="UP000009026"/>
    </source>
</evidence>
<dbReference type="PATRIC" id="fig|1297742.4.peg.2585"/>
<dbReference type="STRING" id="1297742.A176_002560"/>
<dbReference type="KEGG" id="mym:A176_002560"/>
<accession>A0A0H4WVL4</accession>
<feature type="region of interest" description="Disordered" evidence="1">
    <location>
        <begin position="1"/>
        <end position="70"/>
    </location>
</feature>
<dbReference type="PANTHER" id="PTHR34606">
    <property type="entry name" value="BON DOMAIN-CONTAINING PROTEIN"/>
    <property type="match status" value="1"/>
</dbReference>
<feature type="region of interest" description="Disordered" evidence="1">
    <location>
        <begin position="146"/>
        <end position="166"/>
    </location>
</feature>
<dbReference type="Gene3D" id="3.30.1340.30">
    <property type="match status" value="1"/>
</dbReference>
<feature type="compositionally biased region" description="Basic and acidic residues" evidence="1">
    <location>
        <begin position="51"/>
        <end position="60"/>
    </location>
</feature>
<dbReference type="InterPro" id="IPR051686">
    <property type="entry name" value="Lipoprotein_DolP"/>
</dbReference>
<evidence type="ECO:0000259" key="2">
    <source>
        <dbReference type="PROSITE" id="PS50914"/>
    </source>
</evidence>
<name>A0A0H4WVL4_9BACT</name>
<proteinExistence type="predicted"/>